<sequence length="49" mass="5290">MTDLEVQTHRLLPHAQPKVRKASPAATAGGTQQAVWLCASGSFRLSGWE</sequence>
<reference evidence="2" key="1">
    <citation type="journal article" date="2015" name="Genome Announc.">
        <title>Complete Genome Sequence of the Bacteriochlorophyll b-Producing Photosynthetic Bacterium Blastochloris viridis.</title>
        <authorList>
            <person name="Tsukatani Y."/>
            <person name="Hirose Y."/>
            <person name="Harada J."/>
            <person name="Misawa N."/>
            <person name="Mori K."/>
            <person name="Inoue K."/>
            <person name="Tamiaki H."/>
        </authorList>
    </citation>
    <scope>NUCLEOTIDE SEQUENCE [LARGE SCALE GENOMIC DNA]</scope>
    <source>
        <strain evidence="2">DSM 133</strain>
    </source>
</reference>
<proteinExistence type="predicted"/>
<organism evidence="2">
    <name type="scientific">Blastochloris viridis</name>
    <name type="common">Rhodopseudomonas viridis</name>
    <dbReference type="NCBI Taxonomy" id="1079"/>
    <lineage>
        <taxon>Bacteria</taxon>
        <taxon>Pseudomonadati</taxon>
        <taxon>Pseudomonadota</taxon>
        <taxon>Alphaproteobacteria</taxon>
        <taxon>Hyphomicrobiales</taxon>
        <taxon>Blastochloridaceae</taxon>
        <taxon>Blastochloris</taxon>
    </lineage>
</organism>
<feature type="region of interest" description="Disordered" evidence="1">
    <location>
        <begin position="1"/>
        <end position="31"/>
    </location>
</feature>
<evidence type="ECO:0000313" key="2">
    <source>
        <dbReference type="EMBL" id="BAR97940.1"/>
    </source>
</evidence>
<dbReference type="AlphaFoldDB" id="A0A182CXM0"/>
<gene>
    <name evidence="2" type="ORF">BV133_347</name>
</gene>
<protein>
    <submittedName>
        <fullName evidence="2">Uncharacterized protein</fullName>
    </submittedName>
</protein>
<evidence type="ECO:0000256" key="1">
    <source>
        <dbReference type="SAM" id="MobiDB-lite"/>
    </source>
</evidence>
<accession>A0A182CXM0</accession>
<dbReference type="EMBL" id="AP014854">
    <property type="protein sequence ID" value="BAR97940.1"/>
    <property type="molecule type" value="Genomic_DNA"/>
</dbReference>
<name>A0A182CXM0_BLAVI</name>